<keyword evidence="2" id="KW-1185">Reference proteome</keyword>
<evidence type="ECO:0000313" key="2">
    <source>
        <dbReference type="Proteomes" id="UP000192708"/>
    </source>
</evidence>
<dbReference type="Proteomes" id="UP000192708">
    <property type="component" value="Unassembled WGS sequence"/>
</dbReference>
<name>A0A1W2BVT2_9BURK</name>
<keyword evidence="1" id="KW-0560">Oxidoreductase</keyword>
<dbReference type="RefSeq" id="WP_084285430.1">
    <property type="nucleotide sequence ID" value="NZ_FWXJ01000016.1"/>
</dbReference>
<dbReference type="SUPFAM" id="SSF69118">
    <property type="entry name" value="AhpD-like"/>
    <property type="match status" value="1"/>
</dbReference>
<dbReference type="STRING" id="1938817.SAMN06296008_1161"/>
<reference evidence="1 2" key="1">
    <citation type="submission" date="2017-04" db="EMBL/GenBank/DDBJ databases">
        <authorList>
            <person name="Afonso C.L."/>
            <person name="Miller P.J."/>
            <person name="Scott M.A."/>
            <person name="Spackman E."/>
            <person name="Goraichik I."/>
            <person name="Dimitrov K.M."/>
            <person name="Suarez D.L."/>
            <person name="Swayne D.E."/>
        </authorList>
    </citation>
    <scope>NUCLEOTIDE SEQUENCE [LARGE SCALE GENOMIC DNA]</scope>
    <source>
        <strain evidence="1 2">VK13</strain>
    </source>
</reference>
<dbReference type="GO" id="GO:0004601">
    <property type="term" value="F:peroxidase activity"/>
    <property type="evidence" value="ECO:0007669"/>
    <property type="project" value="UniProtKB-KW"/>
</dbReference>
<dbReference type="AlphaFoldDB" id="A0A1W2BVT2"/>
<protein>
    <submittedName>
        <fullName evidence="1">Alkylhydroperoxidase family enzyme, contains CxxC motif</fullName>
    </submittedName>
</protein>
<keyword evidence="1" id="KW-0575">Peroxidase</keyword>
<dbReference type="EMBL" id="FWXJ01000016">
    <property type="protein sequence ID" value="SMC76826.1"/>
    <property type="molecule type" value="Genomic_DNA"/>
</dbReference>
<dbReference type="Gene3D" id="1.20.1290.10">
    <property type="entry name" value="AhpD-like"/>
    <property type="match status" value="1"/>
</dbReference>
<organism evidence="1 2">
    <name type="scientific">Polynucleobacter kasalickyi</name>
    <dbReference type="NCBI Taxonomy" id="1938817"/>
    <lineage>
        <taxon>Bacteria</taxon>
        <taxon>Pseudomonadati</taxon>
        <taxon>Pseudomonadota</taxon>
        <taxon>Betaproteobacteria</taxon>
        <taxon>Burkholderiales</taxon>
        <taxon>Burkholderiaceae</taxon>
        <taxon>Polynucleobacter</taxon>
    </lineage>
</organism>
<dbReference type="PANTHER" id="PTHR34846:SF10">
    <property type="entry name" value="CYTOPLASMIC PROTEIN"/>
    <property type="match status" value="1"/>
</dbReference>
<proteinExistence type="predicted"/>
<dbReference type="InterPro" id="IPR029032">
    <property type="entry name" value="AhpD-like"/>
</dbReference>
<accession>A0A1W2BVT2</accession>
<dbReference type="PANTHER" id="PTHR34846">
    <property type="entry name" value="4-CARBOXYMUCONOLACTONE DECARBOXYLASE FAMILY PROTEIN (AFU_ORTHOLOGUE AFUA_6G11590)"/>
    <property type="match status" value="1"/>
</dbReference>
<dbReference type="OrthoDB" id="9801997at2"/>
<gene>
    <name evidence="1" type="ORF">SAMN06296008_1161</name>
</gene>
<sequence>MFHIDPISIEDVKDPELLELIHQAKELGVPDEQFMLILARVPSYAKNILKTMLMSHTEGNTSHTLKEMMRIQLAHFAGDPYFSKLRSKKALDQGLTEEQIASARDDYDDSPDFSEADKVALRFSDQMYLDSQKVDKAFYDEMKKHYSDAQIMELGAFMVHQYGMQVFMRTLQKKKP</sequence>
<evidence type="ECO:0000313" key="1">
    <source>
        <dbReference type="EMBL" id="SMC76826.1"/>
    </source>
</evidence>